<dbReference type="Gene3D" id="1.10.1520.10">
    <property type="entry name" value="Ribonuclease III domain"/>
    <property type="match status" value="1"/>
</dbReference>
<dbReference type="InterPro" id="IPR036389">
    <property type="entry name" value="RNase_III_sf"/>
</dbReference>
<name>A0AAQ3R6F5_9PEZI</name>
<organism evidence="1 2">
    <name type="scientific">Acrodontium crateriforme</name>
    <dbReference type="NCBI Taxonomy" id="150365"/>
    <lineage>
        <taxon>Eukaryota</taxon>
        <taxon>Fungi</taxon>
        <taxon>Dikarya</taxon>
        <taxon>Ascomycota</taxon>
        <taxon>Pezizomycotina</taxon>
        <taxon>Dothideomycetes</taxon>
        <taxon>Dothideomycetidae</taxon>
        <taxon>Mycosphaerellales</taxon>
        <taxon>Teratosphaeriaceae</taxon>
        <taxon>Acrodontium</taxon>
    </lineage>
</organism>
<dbReference type="GO" id="GO:0004525">
    <property type="term" value="F:ribonuclease III activity"/>
    <property type="evidence" value="ECO:0007669"/>
    <property type="project" value="InterPro"/>
</dbReference>
<dbReference type="Proteomes" id="UP001303373">
    <property type="component" value="Chromosome 9"/>
</dbReference>
<proteinExistence type="predicted"/>
<evidence type="ECO:0000313" key="1">
    <source>
        <dbReference type="EMBL" id="WPH03111.1"/>
    </source>
</evidence>
<dbReference type="AlphaFoldDB" id="A0AAQ3R6F5"/>
<keyword evidence="2" id="KW-1185">Reference proteome</keyword>
<evidence type="ECO:0008006" key="3">
    <source>
        <dbReference type="Google" id="ProtNLM"/>
    </source>
</evidence>
<gene>
    <name evidence="1" type="ORF">R9X50_00598600</name>
</gene>
<dbReference type="EMBL" id="CP138588">
    <property type="protein sequence ID" value="WPH03111.1"/>
    <property type="molecule type" value="Genomic_DNA"/>
</dbReference>
<reference evidence="1 2" key="1">
    <citation type="submission" date="2023-11" db="EMBL/GenBank/DDBJ databases">
        <title>An acidophilic fungus is an integral part of prey digestion in a carnivorous sundew plant.</title>
        <authorList>
            <person name="Tsai I.J."/>
        </authorList>
    </citation>
    <scope>NUCLEOTIDE SEQUENCE [LARGE SCALE GENOMIC DNA]</scope>
    <source>
        <strain evidence="1">169a</strain>
    </source>
</reference>
<dbReference type="GO" id="GO:0006396">
    <property type="term" value="P:RNA processing"/>
    <property type="evidence" value="ECO:0007669"/>
    <property type="project" value="InterPro"/>
</dbReference>
<dbReference type="SUPFAM" id="SSF69065">
    <property type="entry name" value="RNase III domain-like"/>
    <property type="match status" value="1"/>
</dbReference>
<protein>
    <recommendedName>
        <fullName evidence="3">RNase III domain-containing protein</fullName>
    </recommendedName>
</protein>
<accession>A0AAQ3R6F5</accession>
<evidence type="ECO:0000313" key="2">
    <source>
        <dbReference type="Proteomes" id="UP001303373"/>
    </source>
</evidence>
<sequence length="150" mass="16293">MDKSTKIAMAMAILAEPTINRDWVWEGLQMPGSNDRVINGRVLGDRGHQPLALMGSRVGAVKHAEDLLQQGLSAERIATRTTVDLSNQRMAQICDENGLTQCINRNRSQLTSELGAKTKSAVTTAMIGAAYMSGGLDMAERVIRRLGIIN</sequence>